<gene>
    <name evidence="3" type="ORF">BCF50_1062</name>
    <name evidence="2" type="ORF">EGI05_02560</name>
</gene>
<dbReference type="InterPro" id="IPR011990">
    <property type="entry name" value="TPR-like_helical_dom_sf"/>
</dbReference>
<dbReference type="Proteomes" id="UP000295709">
    <property type="component" value="Unassembled WGS sequence"/>
</dbReference>
<reference evidence="2" key="1">
    <citation type="submission" date="2018-11" db="EMBL/GenBank/DDBJ databases">
        <title>Proposal to divide the Flavobacteriaceae and reorganize its genera based on Amino Acid Identity values calculated from whole genome sequences.</title>
        <authorList>
            <person name="Nicholson A.C."/>
            <person name="Gulvik C.A."/>
            <person name="Whitney A.M."/>
            <person name="Humrighouse B.W."/>
            <person name="Bell M."/>
            <person name="Holmes B."/>
            <person name="Steigerwalt A."/>
            <person name="Villarma A."/>
            <person name="Sheth M."/>
            <person name="Batra D."/>
            <person name="Pryor J."/>
            <person name="Bernardet J.-F."/>
            <person name="Hugo C."/>
            <person name="Kampfer P."/>
            <person name="Newman J."/>
            <person name="Mcquiston J.R."/>
        </authorList>
    </citation>
    <scope>NUCLEOTIDE SEQUENCE</scope>
    <source>
        <strain evidence="2">DSM 15235</strain>
    </source>
</reference>
<evidence type="ECO:0000313" key="3">
    <source>
        <dbReference type="EMBL" id="TDX95285.1"/>
    </source>
</evidence>
<dbReference type="InterPro" id="IPR019734">
    <property type="entry name" value="TPR_rpt"/>
</dbReference>
<dbReference type="AlphaFoldDB" id="A0A3N0W3Z5"/>
<sequence>MYTMITTRSKKLQIFQTAVLIFLLTPSLFLSQSKRYQWKFNTVAHQLLQIEENSESGSVPNDFDAKYQLLDNTIGNCLRAVKGQDISTIKDKEQAEKILRMIDSAIFKERFSVCVKVERLSEALTLKRKGSLGCFYTDKDWKINYRSENYTKSDSLYHVDCDLLSFIYLGVGDVLKLSFHVVEVPYHTFIRWSLPNGASVNWDVNTAKITTDDEYRKGILGITPGFNKETELKLQYLKNLTKNELIGYYYFVVGRSLKKERKYPEAQTAYLKSIQYRPSNYIARYCLAFMIVFTGAYHSQDDFLLAEKVAGEAYHLYPEDQEVVETYACSLALLGKFSEAKDILKLFLHYDTDLYNAFEKNENGIEVFKKKHTVID</sequence>
<feature type="repeat" description="TPR" evidence="1">
    <location>
        <begin position="247"/>
        <end position="280"/>
    </location>
</feature>
<reference evidence="3 5" key="2">
    <citation type="submission" date="2019-03" db="EMBL/GenBank/DDBJ databases">
        <title>Genomic Encyclopedia of Archaeal and Bacterial Type Strains, Phase II (KMG-II): from individual species to whole genera.</title>
        <authorList>
            <person name="Goeker M."/>
        </authorList>
    </citation>
    <scope>NUCLEOTIDE SEQUENCE [LARGE SCALE GENOMIC DNA]</scope>
    <source>
        <strain evidence="3 5">DSM 15235</strain>
    </source>
</reference>
<dbReference type="Gene3D" id="1.25.40.10">
    <property type="entry name" value="Tetratricopeptide repeat domain"/>
    <property type="match status" value="1"/>
</dbReference>
<dbReference type="EMBL" id="RJTX01000001">
    <property type="protein sequence ID" value="ROH99787.1"/>
    <property type="molecule type" value="Genomic_DNA"/>
</dbReference>
<evidence type="ECO:0000313" key="4">
    <source>
        <dbReference type="Proteomes" id="UP000269375"/>
    </source>
</evidence>
<organism evidence="2 4">
    <name type="scientific">Chryseobacterium daecheongense</name>
    <dbReference type="NCBI Taxonomy" id="192389"/>
    <lineage>
        <taxon>Bacteria</taxon>
        <taxon>Pseudomonadati</taxon>
        <taxon>Bacteroidota</taxon>
        <taxon>Flavobacteriia</taxon>
        <taxon>Flavobacteriales</taxon>
        <taxon>Weeksellaceae</taxon>
        <taxon>Chryseobacterium group</taxon>
        <taxon>Chryseobacterium</taxon>
    </lineage>
</organism>
<keyword evidence="5" id="KW-1185">Reference proteome</keyword>
<comment type="caution">
    <text evidence="2">The sequence shown here is derived from an EMBL/GenBank/DDBJ whole genome shotgun (WGS) entry which is preliminary data.</text>
</comment>
<evidence type="ECO:0000256" key="1">
    <source>
        <dbReference type="PROSITE-ProRule" id="PRU00339"/>
    </source>
</evidence>
<dbReference type="Proteomes" id="UP000269375">
    <property type="component" value="Unassembled WGS sequence"/>
</dbReference>
<keyword evidence="1" id="KW-0802">TPR repeat</keyword>
<accession>A0A3N0W3Z5</accession>
<dbReference type="PROSITE" id="PS50005">
    <property type="entry name" value="TPR"/>
    <property type="match status" value="1"/>
</dbReference>
<protein>
    <submittedName>
        <fullName evidence="2">Uncharacterized protein</fullName>
    </submittedName>
</protein>
<dbReference type="EMBL" id="SOQW01000001">
    <property type="protein sequence ID" value="TDX95285.1"/>
    <property type="molecule type" value="Genomic_DNA"/>
</dbReference>
<evidence type="ECO:0000313" key="2">
    <source>
        <dbReference type="EMBL" id="ROH99787.1"/>
    </source>
</evidence>
<dbReference type="SUPFAM" id="SSF48452">
    <property type="entry name" value="TPR-like"/>
    <property type="match status" value="1"/>
</dbReference>
<name>A0A3N0W3Z5_9FLAO</name>
<proteinExistence type="predicted"/>
<evidence type="ECO:0000313" key="5">
    <source>
        <dbReference type="Proteomes" id="UP000295709"/>
    </source>
</evidence>